<reference evidence="2" key="1">
    <citation type="journal article" date="2018" name="Data Brief">
        <title>Genome sequence data from 17 accessions of Ensete ventricosum, a staple food crop for millions in Ethiopia.</title>
        <authorList>
            <person name="Yemataw Z."/>
            <person name="Muzemil S."/>
            <person name="Ambachew D."/>
            <person name="Tripathi L."/>
            <person name="Tesfaye K."/>
            <person name="Chala A."/>
            <person name="Farbos A."/>
            <person name="O'Neill P."/>
            <person name="Moore K."/>
            <person name="Grant M."/>
            <person name="Studholme D.J."/>
        </authorList>
    </citation>
    <scope>NUCLEOTIDE SEQUENCE [LARGE SCALE GENOMIC DNA]</scope>
    <source>
        <tissue evidence="2">Leaf</tissue>
    </source>
</reference>
<feature type="compositionally biased region" description="Polar residues" evidence="1">
    <location>
        <begin position="352"/>
        <end position="362"/>
    </location>
</feature>
<name>A0A445MHQ8_ENSVE</name>
<dbReference type="InterPro" id="IPR040305">
    <property type="entry name" value="At1g75730-like"/>
</dbReference>
<dbReference type="AlphaFoldDB" id="A0A445MHQ8"/>
<sequence length="362" mass="39619">MSAIGWGSEWRMSAVGSVAMAFVLVLKHRGRGNREGLRGRFEKHSTAASKEERKLRSFLKNDNGDCSRGDGVDDNSAMVRWRKQNVRAPRCRLNNNEASDEAVRGRSEGEEGDPSRPNLSANATTSLNSRKRVRLHGKVAEDSNAVDTAPVPRKLRSGLRNCFACDFASLPGNGDASSSAKGAKSAGQVHSPFRHAQVPHHPFVPFPFPHVPPYASPYSEKLVAVTTQQLQVPNYVGHPFFGPQMDEQQQYQQQQIWQAHFAQYRSLVGIAALQNDRLHDSSASTSRIVQASSTLPSFPPVQMQGGSSSQHQLLGNASSSSSSKAKPHQQPRSLRGGRFQHEGPRSAAAASQHRTIMKNDTI</sequence>
<gene>
    <name evidence="2" type="ORF">BHM03_00027378</name>
</gene>
<evidence type="ECO:0000256" key="1">
    <source>
        <dbReference type="SAM" id="MobiDB-lite"/>
    </source>
</evidence>
<proteinExistence type="predicted"/>
<dbReference type="EMBL" id="KV876000">
    <property type="protein sequence ID" value="RZR73728.1"/>
    <property type="molecule type" value="Genomic_DNA"/>
</dbReference>
<organism evidence="2">
    <name type="scientific">Ensete ventricosum</name>
    <name type="common">Abyssinian banana</name>
    <name type="synonym">Musa ensete</name>
    <dbReference type="NCBI Taxonomy" id="4639"/>
    <lineage>
        <taxon>Eukaryota</taxon>
        <taxon>Viridiplantae</taxon>
        <taxon>Streptophyta</taxon>
        <taxon>Embryophyta</taxon>
        <taxon>Tracheophyta</taxon>
        <taxon>Spermatophyta</taxon>
        <taxon>Magnoliopsida</taxon>
        <taxon>Liliopsida</taxon>
        <taxon>Zingiberales</taxon>
        <taxon>Musaceae</taxon>
        <taxon>Ensete</taxon>
    </lineage>
</organism>
<feature type="region of interest" description="Disordered" evidence="1">
    <location>
        <begin position="295"/>
        <end position="362"/>
    </location>
</feature>
<dbReference type="PANTHER" id="PTHR34792">
    <property type="entry name" value="OS02G0121500 PROTEIN"/>
    <property type="match status" value="1"/>
</dbReference>
<accession>A0A445MHQ8</accession>
<evidence type="ECO:0000313" key="2">
    <source>
        <dbReference type="EMBL" id="RZR73728.1"/>
    </source>
</evidence>
<dbReference type="PANTHER" id="PTHR34792:SF1">
    <property type="entry name" value="OS02G0121500 PROTEIN"/>
    <property type="match status" value="1"/>
</dbReference>
<feature type="compositionally biased region" description="Polar residues" evidence="1">
    <location>
        <begin position="304"/>
        <end position="317"/>
    </location>
</feature>
<dbReference type="Proteomes" id="UP000290560">
    <property type="component" value="Unassembled WGS sequence"/>
</dbReference>
<feature type="region of interest" description="Disordered" evidence="1">
    <location>
        <begin position="91"/>
        <end position="131"/>
    </location>
</feature>
<feature type="compositionally biased region" description="Polar residues" evidence="1">
    <location>
        <begin position="117"/>
        <end position="128"/>
    </location>
</feature>
<protein>
    <submittedName>
        <fullName evidence="2">Uncharacterized protein</fullName>
    </submittedName>
</protein>